<accession>A0A8J4BL29</accession>
<dbReference type="Proteomes" id="UP000747399">
    <property type="component" value="Unassembled WGS sequence"/>
</dbReference>
<gene>
    <name evidence="3" type="ORF">Vafri_17445</name>
</gene>
<reference evidence="3" key="1">
    <citation type="journal article" date="2021" name="Proc. Natl. Acad. Sci. U.S.A.">
        <title>Three genomes in the algal genus Volvox reveal the fate of a haploid sex-determining region after a transition to homothallism.</title>
        <authorList>
            <person name="Yamamoto K."/>
            <person name="Hamaji T."/>
            <person name="Kawai-Toyooka H."/>
            <person name="Matsuzaki R."/>
            <person name="Takahashi F."/>
            <person name="Nishimura Y."/>
            <person name="Kawachi M."/>
            <person name="Noguchi H."/>
            <person name="Minakuchi Y."/>
            <person name="Umen J.G."/>
            <person name="Toyoda A."/>
            <person name="Nozaki H."/>
        </authorList>
    </citation>
    <scope>NUCLEOTIDE SEQUENCE</scope>
    <source>
        <strain evidence="3">NIES-3780</strain>
    </source>
</reference>
<proteinExistence type="predicted"/>
<evidence type="ECO:0000256" key="2">
    <source>
        <dbReference type="SAM" id="SignalP"/>
    </source>
</evidence>
<evidence type="ECO:0000313" key="3">
    <source>
        <dbReference type="EMBL" id="GIL63383.1"/>
    </source>
</evidence>
<comment type="caution">
    <text evidence="3">The sequence shown here is derived from an EMBL/GenBank/DDBJ whole genome shotgun (WGS) entry which is preliminary data.</text>
</comment>
<evidence type="ECO:0000313" key="4">
    <source>
        <dbReference type="Proteomes" id="UP000747399"/>
    </source>
</evidence>
<evidence type="ECO:0000256" key="1">
    <source>
        <dbReference type="SAM" id="Phobius"/>
    </source>
</evidence>
<dbReference type="EMBL" id="BNCO01000057">
    <property type="protein sequence ID" value="GIL63380.1"/>
    <property type="molecule type" value="Genomic_DNA"/>
</dbReference>
<dbReference type="AlphaFoldDB" id="A0A8J4BL29"/>
<name>A0A8J4BL29_9CHLO</name>
<feature type="transmembrane region" description="Helical" evidence="1">
    <location>
        <begin position="131"/>
        <end position="155"/>
    </location>
</feature>
<feature type="chain" id="PRO_5036271492" description="Membrane-associated protein" evidence="2">
    <location>
        <begin position="27"/>
        <end position="292"/>
    </location>
</feature>
<dbReference type="EMBL" id="BNCO01000057">
    <property type="protein sequence ID" value="GIL63384.1"/>
    <property type="molecule type" value="Genomic_DNA"/>
</dbReference>
<keyword evidence="2" id="KW-0732">Signal</keyword>
<feature type="signal peptide" evidence="2">
    <location>
        <begin position="1"/>
        <end position="26"/>
    </location>
</feature>
<protein>
    <recommendedName>
        <fullName evidence="5">Membrane-associated protein</fullName>
    </recommendedName>
</protein>
<keyword evidence="4" id="KW-1185">Reference proteome</keyword>
<dbReference type="EMBL" id="BNCO01000057">
    <property type="protein sequence ID" value="GIL63383.1"/>
    <property type="molecule type" value="Genomic_DNA"/>
</dbReference>
<keyword evidence="1" id="KW-0472">Membrane</keyword>
<keyword evidence="1" id="KW-0812">Transmembrane</keyword>
<dbReference type="EMBL" id="BNCO01000057">
    <property type="protein sequence ID" value="GIL63382.1"/>
    <property type="molecule type" value="Genomic_DNA"/>
</dbReference>
<dbReference type="EMBL" id="BNCO01000057">
    <property type="protein sequence ID" value="GIL63385.1"/>
    <property type="molecule type" value="Genomic_DNA"/>
</dbReference>
<organism evidence="3 4">
    <name type="scientific">Volvox africanus</name>
    <dbReference type="NCBI Taxonomy" id="51714"/>
    <lineage>
        <taxon>Eukaryota</taxon>
        <taxon>Viridiplantae</taxon>
        <taxon>Chlorophyta</taxon>
        <taxon>core chlorophytes</taxon>
        <taxon>Chlorophyceae</taxon>
        <taxon>CS clade</taxon>
        <taxon>Chlamydomonadales</taxon>
        <taxon>Volvocaceae</taxon>
        <taxon>Volvox</taxon>
    </lineage>
</organism>
<sequence>MALQLRITIILVTILATCWQLSSTLAASLQTDQEKVLVLAAAQQQQSQWQSGAATSSTTNNNDNDNGLSTILMKKMRPTTEWLLNNNVTRDYLGASVCSLVLTPFLTMEFLEQVQDVPIATITPSRDQVLVAASSAFLLWMASSTIPITFSPIILRVCTSLWARSCMFIIAFLGLLAFMTVLGIINQRWCFVAASAGRNPPAAERPRPHPIKATVRPIVKLDDSRGFVQHSTFDCMNVRADVYDYCSEQRIKMWGEERFHYHSNSLAVEMSSSFGGYRLVHAETKPYVRILP</sequence>
<feature type="transmembrane region" description="Helical" evidence="1">
    <location>
        <begin position="161"/>
        <end position="185"/>
    </location>
</feature>
<dbReference type="EMBL" id="BNCO01000057">
    <property type="protein sequence ID" value="GIL63381.1"/>
    <property type="molecule type" value="Genomic_DNA"/>
</dbReference>
<keyword evidence="1" id="KW-1133">Transmembrane helix</keyword>
<evidence type="ECO:0008006" key="5">
    <source>
        <dbReference type="Google" id="ProtNLM"/>
    </source>
</evidence>